<evidence type="ECO:0000313" key="15">
    <source>
        <dbReference type="Proteomes" id="UP000078561"/>
    </source>
</evidence>
<keyword evidence="5 11" id="KW-0378">Hydrolase</keyword>
<evidence type="ECO:0000256" key="11">
    <source>
        <dbReference type="RuleBase" id="RU003947"/>
    </source>
</evidence>
<feature type="binding site" evidence="9">
    <location>
        <position position="359"/>
    </location>
    <ligand>
        <name>Zn(2+)</name>
        <dbReference type="ChEBI" id="CHEBI:29105"/>
        <label>2</label>
    </ligand>
</feature>
<dbReference type="SUPFAM" id="SSF53649">
    <property type="entry name" value="Alkaline phosphatase-like"/>
    <property type="match status" value="1"/>
</dbReference>
<dbReference type="AlphaFoldDB" id="A0A163KU08"/>
<name>A0A163KU08_ABSGL</name>
<evidence type="ECO:0000256" key="5">
    <source>
        <dbReference type="ARBA" id="ARBA00022801"/>
    </source>
</evidence>
<dbReference type="OrthoDB" id="7392499at2759"/>
<reference evidence="14" key="1">
    <citation type="submission" date="2016-04" db="EMBL/GenBank/DDBJ databases">
        <authorList>
            <person name="Evans L.H."/>
            <person name="Alamgir A."/>
            <person name="Owens N."/>
            <person name="Weber N.D."/>
            <person name="Virtaneva K."/>
            <person name="Barbian K."/>
            <person name="Babar A."/>
            <person name="Rosenke K."/>
        </authorList>
    </citation>
    <scope>NUCLEOTIDE SEQUENCE [LARGE SCALE GENOMIC DNA]</scope>
    <source>
        <strain evidence="14">CBS 101.48</strain>
    </source>
</reference>
<dbReference type="GO" id="GO:0004035">
    <property type="term" value="F:alkaline phosphatase activity"/>
    <property type="evidence" value="ECO:0007669"/>
    <property type="project" value="UniProtKB-EC"/>
</dbReference>
<feature type="binding site" evidence="9">
    <location>
        <position position="214"/>
    </location>
    <ligand>
        <name>Mg(2+)</name>
        <dbReference type="ChEBI" id="CHEBI:18420"/>
    </ligand>
</feature>
<dbReference type="GO" id="GO:0000329">
    <property type="term" value="C:fungal-type vacuole membrane"/>
    <property type="evidence" value="ECO:0007669"/>
    <property type="project" value="TreeGrafter"/>
</dbReference>
<feature type="active site" description="Phosphoserine intermediate" evidence="8">
    <location>
        <position position="160"/>
    </location>
</feature>
<accession>A0A163KU08</accession>
<evidence type="ECO:0000256" key="9">
    <source>
        <dbReference type="PIRSR" id="PIRSR601952-2"/>
    </source>
</evidence>
<dbReference type="Gene3D" id="1.10.60.40">
    <property type="match status" value="1"/>
</dbReference>
<evidence type="ECO:0000256" key="4">
    <source>
        <dbReference type="ARBA" id="ARBA00022723"/>
    </source>
</evidence>
<dbReference type="InterPro" id="IPR018299">
    <property type="entry name" value="Alkaline_phosphatase_AS"/>
</dbReference>
<gene>
    <name evidence="14" type="primary">ABSGL_03918.1 scaffold 4693</name>
</gene>
<comment type="catalytic activity">
    <reaction evidence="11">
        <text>a phosphate monoester + H2O = an alcohol + phosphate</text>
        <dbReference type="Rhea" id="RHEA:15017"/>
        <dbReference type="ChEBI" id="CHEBI:15377"/>
        <dbReference type="ChEBI" id="CHEBI:30879"/>
        <dbReference type="ChEBI" id="CHEBI:43474"/>
        <dbReference type="ChEBI" id="CHEBI:67140"/>
        <dbReference type="EC" id="3.1.3.1"/>
    </reaction>
</comment>
<evidence type="ECO:0000256" key="13">
    <source>
        <dbReference type="SAM" id="Phobius"/>
    </source>
</evidence>
<evidence type="ECO:0000256" key="7">
    <source>
        <dbReference type="ARBA" id="ARBA00022842"/>
    </source>
</evidence>
<feature type="binding site" evidence="9">
    <location>
        <position position="212"/>
    </location>
    <ligand>
        <name>Mg(2+)</name>
        <dbReference type="ChEBI" id="CHEBI:18420"/>
    </ligand>
</feature>
<dbReference type="Pfam" id="PF00245">
    <property type="entry name" value="Alk_phosphatase"/>
    <property type="match status" value="1"/>
</dbReference>
<sequence length="547" mass="60568">MSQPLLSHQLHDEESDEHDDWKDPSTSPKASSSRKYFCIISGAVGLTLVGMLMGAFLTPLDHGNECGLQHPVNLTNKPLVRIVKDPLLSTQQTTNHTEQQQKPRNVIMMISDGLGPASVSFARTYYQYINQKPYDYKTPLDSIHVGQSRTRSSSTLVTDSAAGATAFSCGIKTYNGAVGVDPQGKPCGTVLESAKHHRNMLTGLVATSRITHATPASWSSHQKDRENEASIAAQQIGDNPLGRSVDLMFGGGYCYFLPKSDQQSCRPDERRLFEEAKHNNWTTVLHGDRKAWDELDMDPSILPVISLFTSGHMSYEIDRDHTKEPSLTEMSDKALQLLSSATKETEQGFFLMIEGSRIDMAAHSNDPATHVHDILEYQNTVALVKKFVDEHPDTIMISTSDHETGGLSLARQVSAKYPKYLWYPDVLKGVKRSTAILAGDILRTNAEDRQKVVENQLGIQDITGDELKKLAKINSAKEMDIYLASMVSIRSQLGWATHGHSGVDVNLYAYGNSVDEFRGSHENTDIGHILAQKLDLDMDAITKELNK</sequence>
<dbReference type="EMBL" id="LT552071">
    <property type="protein sequence ID" value="SAL98389.1"/>
    <property type="molecule type" value="Genomic_DNA"/>
</dbReference>
<dbReference type="OMA" id="KAAGYMT"/>
<evidence type="ECO:0000256" key="1">
    <source>
        <dbReference type="ARBA" id="ARBA00005984"/>
    </source>
</evidence>
<comment type="cofactor">
    <cofactor evidence="9">
        <name>Mg(2+)</name>
        <dbReference type="ChEBI" id="CHEBI:18420"/>
    </cofactor>
    <text evidence="9">Binds 1 Mg(2+) ion.</text>
</comment>
<protein>
    <recommendedName>
        <fullName evidence="2 11">Alkaline phosphatase</fullName>
        <ecNumber evidence="2 11">3.1.3.1</ecNumber>
    </recommendedName>
</protein>
<feature type="region of interest" description="Disordered" evidence="12">
    <location>
        <begin position="1"/>
        <end position="31"/>
    </location>
</feature>
<dbReference type="EC" id="3.1.3.1" evidence="2 11"/>
<comment type="similarity">
    <text evidence="1 10">Belongs to the alkaline phosphatase family.</text>
</comment>
<feature type="binding site" evidence="9">
    <location>
        <position position="401"/>
    </location>
    <ligand>
        <name>Zn(2+)</name>
        <dbReference type="ChEBI" id="CHEBI:29105"/>
        <label>2</label>
    </ligand>
</feature>
<keyword evidence="6 9" id="KW-0862">Zinc</keyword>
<evidence type="ECO:0000313" key="14">
    <source>
        <dbReference type="EMBL" id="SAL98389.1"/>
    </source>
</evidence>
<feature type="binding site" evidence="9">
    <location>
        <position position="354"/>
    </location>
    <ligand>
        <name>Mg(2+)</name>
        <dbReference type="ChEBI" id="CHEBI:18420"/>
    </ligand>
</feature>
<feature type="binding site" evidence="9">
    <location>
        <position position="112"/>
    </location>
    <ligand>
        <name>Mg(2+)</name>
        <dbReference type="ChEBI" id="CHEBI:18420"/>
    </ligand>
</feature>
<evidence type="ECO:0000256" key="12">
    <source>
        <dbReference type="SAM" id="MobiDB-lite"/>
    </source>
</evidence>
<evidence type="ECO:0000256" key="2">
    <source>
        <dbReference type="ARBA" id="ARBA00012647"/>
    </source>
</evidence>
<comment type="cofactor">
    <cofactor evidence="9">
        <name>Zn(2+)</name>
        <dbReference type="ChEBI" id="CHEBI:29105"/>
    </cofactor>
    <text evidence="9">Binds 2 Zn(2+) ions.</text>
</comment>
<dbReference type="InterPro" id="IPR001952">
    <property type="entry name" value="Alkaline_phosphatase"/>
</dbReference>
<evidence type="ECO:0000256" key="6">
    <source>
        <dbReference type="ARBA" id="ARBA00022833"/>
    </source>
</evidence>
<dbReference type="CDD" id="cd16012">
    <property type="entry name" value="ALP"/>
    <property type="match status" value="1"/>
</dbReference>
<feature type="binding site" evidence="9">
    <location>
        <position position="500"/>
    </location>
    <ligand>
        <name>Zn(2+)</name>
        <dbReference type="ChEBI" id="CHEBI:29105"/>
        <label>2</label>
    </ligand>
</feature>
<keyword evidence="3" id="KW-0597">Phosphoprotein</keyword>
<dbReference type="SMART" id="SM00098">
    <property type="entry name" value="alkPPc"/>
    <property type="match status" value="1"/>
</dbReference>
<proteinExistence type="inferred from homology"/>
<keyword evidence="13" id="KW-0472">Membrane</keyword>
<dbReference type="PRINTS" id="PR00113">
    <property type="entry name" value="ALKPHPHTASE"/>
</dbReference>
<dbReference type="GO" id="GO:0046872">
    <property type="term" value="F:metal ion binding"/>
    <property type="evidence" value="ECO:0007669"/>
    <property type="project" value="UniProtKB-KW"/>
</dbReference>
<dbReference type="STRING" id="4829.A0A163KU08"/>
<evidence type="ECO:0000256" key="3">
    <source>
        <dbReference type="ARBA" id="ARBA00022553"/>
    </source>
</evidence>
<keyword evidence="4 9" id="KW-0479">Metal-binding</keyword>
<dbReference type="Gene3D" id="3.40.720.10">
    <property type="entry name" value="Alkaline Phosphatase, subunit A"/>
    <property type="match status" value="1"/>
</dbReference>
<dbReference type="FunCoup" id="A0A163KU08">
    <property type="interactions" value="156"/>
</dbReference>
<feature type="binding site" evidence="9">
    <location>
        <position position="112"/>
    </location>
    <ligand>
        <name>Zn(2+)</name>
        <dbReference type="ChEBI" id="CHEBI:29105"/>
        <label>2</label>
    </ligand>
</feature>
<dbReference type="Proteomes" id="UP000078561">
    <property type="component" value="Unassembled WGS sequence"/>
</dbReference>
<dbReference type="InterPro" id="IPR017850">
    <property type="entry name" value="Alkaline_phosphatase_core_sf"/>
</dbReference>
<keyword evidence="7 9" id="KW-0460">Magnesium</keyword>
<dbReference type="PROSITE" id="PS00123">
    <property type="entry name" value="ALKALINE_PHOSPHATASE"/>
    <property type="match status" value="1"/>
</dbReference>
<keyword evidence="13" id="KW-1133">Transmembrane helix</keyword>
<evidence type="ECO:0000256" key="8">
    <source>
        <dbReference type="PIRSR" id="PIRSR601952-1"/>
    </source>
</evidence>
<feature type="binding site" evidence="9">
    <location>
        <position position="402"/>
    </location>
    <ligand>
        <name>Zn(2+)</name>
        <dbReference type="ChEBI" id="CHEBI:29105"/>
        <label>2</label>
    </ligand>
</feature>
<feature type="binding site" evidence="9">
    <location>
        <position position="363"/>
    </location>
    <ligand>
        <name>Zn(2+)</name>
        <dbReference type="ChEBI" id="CHEBI:29105"/>
        <label>2</label>
    </ligand>
</feature>
<keyword evidence="13" id="KW-0812">Transmembrane</keyword>
<evidence type="ECO:0000256" key="10">
    <source>
        <dbReference type="RuleBase" id="RU003946"/>
    </source>
</evidence>
<feature type="transmembrane region" description="Helical" evidence="13">
    <location>
        <begin position="36"/>
        <end position="57"/>
    </location>
</feature>
<organism evidence="14">
    <name type="scientific">Absidia glauca</name>
    <name type="common">Pin mould</name>
    <dbReference type="NCBI Taxonomy" id="4829"/>
    <lineage>
        <taxon>Eukaryota</taxon>
        <taxon>Fungi</taxon>
        <taxon>Fungi incertae sedis</taxon>
        <taxon>Mucoromycota</taxon>
        <taxon>Mucoromycotina</taxon>
        <taxon>Mucoromycetes</taxon>
        <taxon>Mucorales</taxon>
        <taxon>Cunninghamellaceae</taxon>
        <taxon>Absidia</taxon>
    </lineage>
</organism>
<dbReference type="PANTHER" id="PTHR11596">
    <property type="entry name" value="ALKALINE PHOSPHATASE"/>
    <property type="match status" value="1"/>
</dbReference>
<keyword evidence="15" id="KW-1185">Reference proteome</keyword>
<dbReference type="PANTHER" id="PTHR11596:SF5">
    <property type="entry name" value="ALKALINE PHOSPHATASE"/>
    <property type="match status" value="1"/>
</dbReference>
<dbReference type="InParanoid" id="A0A163KU08"/>